<dbReference type="InterPro" id="IPR036661">
    <property type="entry name" value="Luciferase-like_sf"/>
</dbReference>
<dbReference type="InterPro" id="IPR019952">
    <property type="entry name" value="F420_OxRdatse_Rv1855c_pred"/>
</dbReference>
<keyword evidence="3" id="KW-0560">Oxidoreductase</keyword>
<dbReference type="AlphaFoldDB" id="A0A202E9X4"/>
<accession>A0A202E9X4</accession>
<protein>
    <recommendedName>
        <fullName evidence="5">Luciferase-like domain-containing protein</fullName>
    </recommendedName>
</protein>
<evidence type="ECO:0000313" key="6">
    <source>
        <dbReference type="EMBL" id="OVE85024.1"/>
    </source>
</evidence>
<dbReference type="GO" id="GO:0008726">
    <property type="term" value="F:alkanesulfonate monooxygenase activity"/>
    <property type="evidence" value="ECO:0007669"/>
    <property type="project" value="TreeGrafter"/>
</dbReference>
<evidence type="ECO:0000256" key="3">
    <source>
        <dbReference type="ARBA" id="ARBA00023002"/>
    </source>
</evidence>
<dbReference type="PANTHER" id="PTHR42847">
    <property type="entry name" value="ALKANESULFONATE MONOOXYGENASE"/>
    <property type="match status" value="1"/>
</dbReference>
<dbReference type="SUPFAM" id="SSF51679">
    <property type="entry name" value="Bacterial luciferase-like"/>
    <property type="match status" value="1"/>
</dbReference>
<keyword evidence="1" id="KW-0285">Flavoprotein</keyword>
<dbReference type="Proteomes" id="UP000196084">
    <property type="component" value="Unassembled WGS sequence"/>
</dbReference>
<organism evidence="6 7">
    <name type="scientific">Natronolimnobius baerhuensis</name>
    <dbReference type="NCBI Taxonomy" id="253108"/>
    <lineage>
        <taxon>Archaea</taxon>
        <taxon>Methanobacteriati</taxon>
        <taxon>Methanobacteriota</taxon>
        <taxon>Stenosarchaea group</taxon>
        <taxon>Halobacteria</taxon>
        <taxon>Halobacteriales</taxon>
        <taxon>Natrialbaceae</taxon>
        <taxon>Natronolimnobius</taxon>
    </lineage>
</organism>
<evidence type="ECO:0000256" key="4">
    <source>
        <dbReference type="ARBA" id="ARBA00023033"/>
    </source>
</evidence>
<keyword evidence="4" id="KW-0503">Monooxygenase</keyword>
<dbReference type="GO" id="GO:0046306">
    <property type="term" value="P:alkanesulfonate catabolic process"/>
    <property type="evidence" value="ECO:0007669"/>
    <property type="project" value="TreeGrafter"/>
</dbReference>
<dbReference type="RefSeq" id="WP_087714843.1">
    <property type="nucleotide sequence ID" value="NZ_MWPH01000002.1"/>
</dbReference>
<dbReference type="InterPro" id="IPR011251">
    <property type="entry name" value="Luciferase-like_dom"/>
</dbReference>
<dbReference type="EMBL" id="MWPH01000002">
    <property type="protein sequence ID" value="OVE85024.1"/>
    <property type="molecule type" value="Genomic_DNA"/>
</dbReference>
<proteinExistence type="predicted"/>
<gene>
    <name evidence="6" type="ORF">B2G88_11770</name>
</gene>
<dbReference type="Gene3D" id="3.20.20.30">
    <property type="entry name" value="Luciferase-like domain"/>
    <property type="match status" value="1"/>
</dbReference>
<dbReference type="Pfam" id="PF00296">
    <property type="entry name" value="Bac_luciferase"/>
    <property type="match status" value="1"/>
</dbReference>
<name>A0A202E9X4_9EURY</name>
<evidence type="ECO:0000259" key="5">
    <source>
        <dbReference type="Pfam" id="PF00296"/>
    </source>
</evidence>
<sequence length="313" mass="35351">MEFGYHHSSFATHDDRSPAAALVDRAQRLEDDGFEWLSLMDHLWQLPFHGHRDEAFVECYSGLSAVAAVTDEITLSALVTCVHYRNPVYLAKVVSSLDALSEGRAVLGIGAGWYEDEYDAMDMEFPPADERIRQLRDAIQLCETVWTEDSPASYDGEYYDVDDLYLNPKPDDIPVLVGGGGEQLTLRLTAEYADWWNLPGVTPEEYDHKLSVLREHCENAGRDYDEIETTVTIPTIIRDDTDAAHEVYEDLLEETDEDTTPRDEFRGLIGTPAEVAAGIEEYQALDVDRFQIGVPKNDPETIDRFVDDVMGEF</sequence>
<dbReference type="PANTHER" id="PTHR42847:SF8">
    <property type="entry name" value="CONSERVED PROTEIN"/>
    <property type="match status" value="1"/>
</dbReference>
<dbReference type="InterPro" id="IPR050172">
    <property type="entry name" value="SsuD_RutA_monooxygenase"/>
</dbReference>
<dbReference type="NCBIfam" id="TIGR03560">
    <property type="entry name" value="F420_Rv1855c"/>
    <property type="match status" value="1"/>
</dbReference>
<comment type="caution">
    <text evidence="6">The sequence shown here is derived from an EMBL/GenBank/DDBJ whole genome shotgun (WGS) entry which is preliminary data.</text>
</comment>
<evidence type="ECO:0000313" key="7">
    <source>
        <dbReference type="Proteomes" id="UP000196084"/>
    </source>
</evidence>
<keyword evidence="2" id="KW-0288">FMN</keyword>
<dbReference type="OrthoDB" id="7684at2157"/>
<keyword evidence="7" id="KW-1185">Reference proteome</keyword>
<evidence type="ECO:0000256" key="2">
    <source>
        <dbReference type="ARBA" id="ARBA00022643"/>
    </source>
</evidence>
<evidence type="ECO:0000256" key="1">
    <source>
        <dbReference type="ARBA" id="ARBA00022630"/>
    </source>
</evidence>
<reference evidence="6 7" key="1">
    <citation type="submission" date="2017-02" db="EMBL/GenBank/DDBJ databases">
        <title>Natronthermophilus aegyptiacus gen. nov.,sp. nov., an aerobic, extremely halophilic alkalithermophilic archaeon isolated from the athalassohaline Wadi An Natrun, Egypt.</title>
        <authorList>
            <person name="Zhao B."/>
        </authorList>
    </citation>
    <scope>NUCLEOTIDE SEQUENCE [LARGE SCALE GENOMIC DNA]</scope>
    <source>
        <strain evidence="6 7">CGMCC 1.3597</strain>
    </source>
</reference>
<feature type="domain" description="Luciferase-like" evidence="5">
    <location>
        <begin position="1"/>
        <end position="285"/>
    </location>
</feature>